<dbReference type="InterPro" id="IPR004045">
    <property type="entry name" value="Glutathione_S-Trfase_N"/>
</dbReference>
<sequence length="229" mass="25666">MTDLRMTDLDTPTLYGAHFSPFVRAVRIYCDELGLTHVHTQALLGEPIAFRSPAHQALNPFLKIPVLLHRDLVLFESPAICRYLAGLPGAQPPEQVLMHAEKALVDQWALVASQYASQNLMDGLLLELAFPKGEDGQIRMDRVQENLPAARVFLAIIEVQLNQHSWLAGQHYSMADALITPFLHYADQAPVLDAEGKLIKQRTALADYLERLRARPSAVYLNHPDTQSR</sequence>
<evidence type="ECO:0000256" key="2">
    <source>
        <dbReference type="ARBA" id="ARBA00022679"/>
    </source>
</evidence>
<dbReference type="PROSITE" id="PS50405">
    <property type="entry name" value="GST_CTER"/>
    <property type="match status" value="1"/>
</dbReference>
<dbReference type="RefSeq" id="WP_416207303.1">
    <property type="nucleotide sequence ID" value="NZ_JBBKTX010000031.1"/>
</dbReference>
<keyword evidence="2" id="KW-0808">Transferase</keyword>
<dbReference type="Pfam" id="PF00043">
    <property type="entry name" value="GST_C"/>
    <property type="match status" value="1"/>
</dbReference>
<dbReference type="Proteomes" id="UP001620597">
    <property type="component" value="Unassembled WGS sequence"/>
</dbReference>
<dbReference type="InterPro" id="IPR004046">
    <property type="entry name" value="GST_C"/>
</dbReference>
<comment type="caution">
    <text evidence="5">The sequence shown here is derived from an EMBL/GenBank/DDBJ whole genome shotgun (WGS) entry which is preliminary data.</text>
</comment>
<feature type="domain" description="GST N-terminal" evidence="3">
    <location>
        <begin position="10"/>
        <end position="92"/>
    </location>
</feature>
<dbReference type="PANTHER" id="PTHR43900">
    <property type="entry name" value="GLUTATHIONE S-TRANSFERASE RHO"/>
    <property type="match status" value="1"/>
</dbReference>
<evidence type="ECO:0000256" key="1">
    <source>
        <dbReference type="ARBA" id="ARBA00012452"/>
    </source>
</evidence>
<dbReference type="CDD" id="cd00570">
    <property type="entry name" value="GST_N_family"/>
    <property type="match status" value="1"/>
</dbReference>
<reference evidence="5 6" key="1">
    <citation type="submission" date="2024-03" db="EMBL/GenBank/DDBJ databases">
        <title>High-quality draft genome sequence of Oceanobacter sp. wDCs-4.</title>
        <authorList>
            <person name="Dong C."/>
        </authorList>
    </citation>
    <scope>NUCLEOTIDE SEQUENCE [LARGE SCALE GENOMIC DNA]</scope>
    <source>
        <strain evidence="6">wDCs-4</strain>
    </source>
</reference>
<dbReference type="SUPFAM" id="SSF52833">
    <property type="entry name" value="Thioredoxin-like"/>
    <property type="match status" value="1"/>
</dbReference>
<feature type="domain" description="GST C-terminal" evidence="4">
    <location>
        <begin position="98"/>
        <end position="229"/>
    </location>
</feature>
<dbReference type="PROSITE" id="PS50404">
    <property type="entry name" value="GST_NTER"/>
    <property type="match status" value="1"/>
</dbReference>
<accession>A0ABW8NN78</accession>
<evidence type="ECO:0000313" key="6">
    <source>
        <dbReference type="Proteomes" id="UP001620597"/>
    </source>
</evidence>
<dbReference type="InterPro" id="IPR036249">
    <property type="entry name" value="Thioredoxin-like_sf"/>
</dbReference>
<dbReference type="SFLD" id="SFLDS00019">
    <property type="entry name" value="Glutathione_Transferase_(cytos"/>
    <property type="match status" value="1"/>
</dbReference>
<dbReference type="InterPro" id="IPR010987">
    <property type="entry name" value="Glutathione-S-Trfase_C-like"/>
</dbReference>
<name>A0ABW8NN78_9GAMM</name>
<gene>
    <name evidence="5" type="ORF">WG929_18710</name>
</gene>
<organism evidence="5 6">
    <name type="scientific">Oceanobacter antarcticus</name>
    <dbReference type="NCBI Taxonomy" id="3133425"/>
    <lineage>
        <taxon>Bacteria</taxon>
        <taxon>Pseudomonadati</taxon>
        <taxon>Pseudomonadota</taxon>
        <taxon>Gammaproteobacteria</taxon>
        <taxon>Oceanospirillales</taxon>
        <taxon>Oceanospirillaceae</taxon>
        <taxon>Oceanobacter</taxon>
    </lineage>
</organism>
<dbReference type="InterPro" id="IPR040079">
    <property type="entry name" value="Glutathione_S-Trfase"/>
</dbReference>
<proteinExistence type="predicted"/>
<dbReference type="Pfam" id="PF13417">
    <property type="entry name" value="GST_N_3"/>
    <property type="match status" value="1"/>
</dbReference>
<dbReference type="Gene3D" id="3.40.30.10">
    <property type="entry name" value="Glutaredoxin"/>
    <property type="match status" value="1"/>
</dbReference>
<dbReference type="SFLD" id="SFLDG00358">
    <property type="entry name" value="Main_(cytGST)"/>
    <property type="match status" value="1"/>
</dbReference>
<keyword evidence="6" id="KW-1185">Reference proteome</keyword>
<dbReference type="SUPFAM" id="SSF47616">
    <property type="entry name" value="GST C-terminal domain-like"/>
    <property type="match status" value="1"/>
</dbReference>
<dbReference type="EC" id="2.5.1.18" evidence="1"/>
<dbReference type="PANTHER" id="PTHR43900:SF3">
    <property type="entry name" value="GLUTATHIONE S-TRANSFERASE RHO"/>
    <property type="match status" value="1"/>
</dbReference>
<protein>
    <recommendedName>
        <fullName evidence="1">glutathione transferase</fullName>
        <ecNumber evidence="1">2.5.1.18</ecNumber>
    </recommendedName>
</protein>
<evidence type="ECO:0000259" key="4">
    <source>
        <dbReference type="PROSITE" id="PS50405"/>
    </source>
</evidence>
<evidence type="ECO:0000259" key="3">
    <source>
        <dbReference type="PROSITE" id="PS50404"/>
    </source>
</evidence>
<dbReference type="InterPro" id="IPR036282">
    <property type="entry name" value="Glutathione-S-Trfase_C_sf"/>
</dbReference>
<dbReference type="EMBL" id="JBBKTX010000031">
    <property type="protein sequence ID" value="MFK4754442.1"/>
    <property type="molecule type" value="Genomic_DNA"/>
</dbReference>
<evidence type="ECO:0000313" key="5">
    <source>
        <dbReference type="EMBL" id="MFK4754442.1"/>
    </source>
</evidence>
<dbReference type="Gene3D" id="1.20.1050.10">
    <property type="match status" value="1"/>
</dbReference>